<evidence type="ECO:0000313" key="2">
    <source>
        <dbReference type="Proteomes" id="UP000242815"/>
    </source>
</evidence>
<sequence length="137" mass="15256">MIERVEQALIVWGDEYRRQGAGASLPCVLGTAMENGGLMVRGTVPLGSVMLFHGGMGAVGEAVEAGLVRIGQTGPEGQELVKLARVRYLTDPMPLVEHQMRRMRYRSRDTYERRVHLLHSQLEPLLEASLPRFMRAA</sequence>
<gene>
    <name evidence="1" type="ORF">SAMN05216578_102269</name>
</gene>
<dbReference type="Proteomes" id="UP000242815">
    <property type="component" value="Unassembled WGS sequence"/>
</dbReference>
<dbReference type="AlphaFoldDB" id="A0A1I6ANJ9"/>
<dbReference type="EMBL" id="FOYD01000002">
    <property type="protein sequence ID" value="SFQ70298.1"/>
    <property type="molecule type" value="Genomic_DNA"/>
</dbReference>
<organism evidence="1 2">
    <name type="scientific">Halopseudomonas formosensis</name>
    <dbReference type="NCBI Taxonomy" id="1002526"/>
    <lineage>
        <taxon>Bacteria</taxon>
        <taxon>Pseudomonadati</taxon>
        <taxon>Pseudomonadota</taxon>
        <taxon>Gammaproteobacteria</taxon>
        <taxon>Pseudomonadales</taxon>
        <taxon>Pseudomonadaceae</taxon>
        <taxon>Halopseudomonas</taxon>
    </lineage>
</organism>
<reference evidence="1 2" key="1">
    <citation type="submission" date="2016-10" db="EMBL/GenBank/DDBJ databases">
        <authorList>
            <person name="de Groot N.N."/>
        </authorList>
    </citation>
    <scope>NUCLEOTIDE SEQUENCE [LARGE SCALE GENOMIC DNA]</scope>
    <source>
        <strain evidence="1 2">JCM 18415</strain>
    </source>
</reference>
<dbReference type="RefSeq" id="WP_090537384.1">
    <property type="nucleotide sequence ID" value="NZ_FOYD01000002.1"/>
</dbReference>
<protein>
    <submittedName>
        <fullName evidence="1">Uncharacterized protein</fullName>
    </submittedName>
</protein>
<evidence type="ECO:0000313" key="1">
    <source>
        <dbReference type="EMBL" id="SFQ70298.1"/>
    </source>
</evidence>
<dbReference type="OrthoDB" id="7028331at2"/>
<accession>A0A1I6ANJ9</accession>
<dbReference type="STRING" id="1002526.SAMN05216578_102269"/>
<proteinExistence type="predicted"/>
<name>A0A1I6ANJ9_9GAMM</name>